<dbReference type="Proteomes" id="UP001194580">
    <property type="component" value="Unassembled WGS sequence"/>
</dbReference>
<reference evidence="2" key="1">
    <citation type="journal article" date="2020" name="Fungal Divers.">
        <title>Resolving the Mortierellaceae phylogeny through synthesis of multi-gene phylogenetics and phylogenomics.</title>
        <authorList>
            <person name="Vandepol N."/>
            <person name="Liber J."/>
            <person name="Desiro A."/>
            <person name="Na H."/>
            <person name="Kennedy M."/>
            <person name="Barry K."/>
            <person name="Grigoriev I.V."/>
            <person name="Miller A.N."/>
            <person name="O'Donnell K."/>
            <person name="Stajich J.E."/>
            <person name="Bonito G."/>
        </authorList>
    </citation>
    <scope>NUCLEOTIDE SEQUENCE</scope>
    <source>
        <strain evidence="2">NRRL 28262</strain>
    </source>
</reference>
<sequence>MAEIGQPGHIDRLTDDGKYRLGACLYMPQGLNFAKELLKDFKTSDLFQGTNLENCRKGIKMLRGLMIETAEKMWPRLPKLLKEHSELIAGIEDSDNNEVKESEETIENICEPYEPASGYKALTECDTKGTLMDEDNTTVCDSDSYEPSYPLATELNPQEYKEETAACR</sequence>
<evidence type="ECO:0000256" key="1">
    <source>
        <dbReference type="SAM" id="MobiDB-lite"/>
    </source>
</evidence>
<protein>
    <submittedName>
        <fullName evidence="2">Uncharacterized protein</fullName>
    </submittedName>
</protein>
<dbReference type="EMBL" id="JAAAIL010001676">
    <property type="protein sequence ID" value="KAG0266458.1"/>
    <property type="molecule type" value="Genomic_DNA"/>
</dbReference>
<feature type="region of interest" description="Disordered" evidence="1">
    <location>
        <begin position="136"/>
        <end position="168"/>
    </location>
</feature>
<dbReference type="AlphaFoldDB" id="A0AAD4D4Q7"/>
<feature type="compositionally biased region" description="Basic and acidic residues" evidence="1">
    <location>
        <begin position="159"/>
        <end position="168"/>
    </location>
</feature>
<accession>A0AAD4D4Q7</accession>
<name>A0AAD4D4Q7_9FUNG</name>
<proteinExistence type="predicted"/>
<keyword evidence="3" id="KW-1185">Reference proteome</keyword>
<evidence type="ECO:0000313" key="2">
    <source>
        <dbReference type="EMBL" id="KAG0266458.1"/>
    </source>
</evidence>
<comment type="caution">
    <text evidence="2">The sequence shown here is derived from an EMBL/GenBank/DDBJ whole genome shotgun (WGS) entry which is preliminary data.</text>
</comment>
<evidence type="ECO:0000313" key="3">
    <source>
        <dbReference type="Proteomes" id="UP001194580"/>
    </source>
</evidence>
<gene>
    <name evidence="2" type="ORF">BGZ95_003046</name>
</gene>
<organism evidence="2 3">
    <name type="scientific">Linnemannia exigua</name>
    <dbReference type="NCBI Taxonomy" id="604196"/>
    <lineage>
        <taxon>Eukaryota</taxon>
        <taxon>Fungi</taxon>
        <taxon>Fungi incertae sedis</taxon>
        <taxon>Mucoromycota</taxon>
        <taxon>Mortierellomycotina</taxon>
        <taxon>Mortierellomycetes</taxon>
        <taxon>Mortierellales</taxon>
        <taxon>Mortierellaceae</taxon>
        <taxon>Linnemannia</taxon>
    </lineage>
</organism>